<evidence type="ECO:0000256" key="1">
    <source>
        <dbReference type="ARBA" id="ARBA00022448"/>
    </source>
</evidence>
<feature type="transmembrane region" description="Helical" evidence="2">
    <location>
        <begin position="159"/>
        <end position="178"/>
    </location>
</feature>
<keyword evidence="2" id="KW-0472">Membrane</keyword>
<dbReference type="PANTHER" id="PTHR43298">
    <property type="entry name" value="MULTIDRUG RESISTANCE PROTEIN NORM-RELATED"/>
    <property type="match status" value="1"/>
</dbReference>
<dbReference type="GO" id="GO:0005886">
    <property type="term" value="C:plasma membrane"/>
    <property type="evidence" value="ECO:0007669"/>
    <property type="project" value="TreeGrafter"/>
</dbReference>
<feature type="transmembrane region" description="Helical" evidence="2">
    <location>
        <begin position="446"/>
        <end position="465"/>
    </location>
</feature>
<reference evidence="3 4" key="1">
    <citation type="submission" date="2020-05" db="EMBL/GenBank/DDBJ databases">
        <authorList>
            <person name="Niu N."/>
        </authorList>
    </citation>
    <scope>NUCLEOTIDE SEQUENCE [LARGE SCALE GENOMIC DNA]</scope>
    <source>
        <strain evidence="3 4">LMG10982</strain>
    </source>
</reference>
<feature type="transmembrane region" description="Helical" evidence="2">
    <location>
        <begin position="85"/>
        <end position="105"/>
    </location>
</feature>
<feature type="transmembrane region" description="Helical" evidence="2">
    <location>
        <begin position="184"/>
        <end position="204"/>
    </location>
</feature>
<feature type="transmembrane region" description="Helical" evidence="2">
    <location>
        <begin position="387"/>
        <end position="407"/>
    </location>
</feature>
<organism evidence="3 4">
    <name type="scientific">Pelistega europaea</name>
    <dbReference type="NCBI Taxonomy" id="106147"/>
    <lineage>
        <taxon>Bacteria</taxon>
        <taxon>Pseudomonadati</taxon>
        <taxon>Pseudomonadota</taxon>
        <taxon>Betaproteobacteria</taxon>
        <taxon>Burkholderiales</taxon>
        <taxon>Alcaligenaceae</taxon>
        <taxon>Pelistega</taxon>
    </lineage>
</organism>
<dbReference type="InterPro" id="IPR002528">
    <property type="entry name" value="MATE_fam"/>
</dbReference>
<feature type="transmembrane region" description="Helical" evidence="2">
    <location>
        <begin position="346"/>
        <end position="367"/>
    </location>
</feature>
<protein>
    <submittedName>
        <fullName evidence="3">MATE family efflux transporter</fullName>
    </submittedName>
</protein>
<dbReference type="AlphaFoldDB" id="A0A7Y4LAC7"/>
<evidence type="ECO:0000313" key="4">
    <source>
        <dbReference type="Proteomes" id="UP000541421"/>
    </source>
</evidence>
<feature type="transmembrane region" description="Helical" evidence="2">
    <location>
        <begin position="314"/>
        <end position="334"/>
    </location>
</feature>
<feature type="transmembrane region" description="Helical" evidence="2">
    <location>
        <begin position="419"/>
        <end position="440"/>
    </location>
</feature>
<dbReference type="EMBL" id="JABGBO010000002">
    <property type="protein sequence ID" value="NOL48846.1"/>
    <property type="molecule type" value="Genomic_DNA"/>
</dbReference>
<dbReference type="InterPro" id="IPR050222">
    <property type="entry name" value="MATE_MdtK"/>
</dbReference>
<feature type="transmembrane region" description="Helical" evidence="2">
    <location>
        <begin position="20"/>
        <end position="41"/>
    </location>
</feature>
<proteinExistence type="predicted"/>
<accession>A0A7Y4LAC7</accession>
<dbReference type="Proteomes" id="UP000541421">
    <property type="component" value="Unassembled WGS sequence"/>
</dbReference>
<keyword evidence="2" id="KW-1133">Transmembrane helix</keyword>
<feature type="transmembrane region" description="Helical" evidence="2">
    <location>
        <begin position="272"/>
        <end position="294"/>
    </location>
</feature>
<feature type="transmembrane region" description="Helical" evidence="2">
    <location>
        <begin position="53"/>
        <end position="73"/>
    </location>
</feature>
<dbReference type="Pfam" id="PF01554">
    <property type="entry name" value="MatE"/>
    <property type="match status" value="2"/>
</dbReference>
<dbReference type="PANTHER" id="PTHR43298:SF2">
    <property type="entry name" value="FMN_FAD EXPORTER YEEO-RELATED"/>
    <property type="match status" value="1"/>
</dbReference>
<evidence type="ECO:0000313" key="3">
    <source>
        <dbReference type="EMBL" id="NOL48846.1"/>
    </source>
</evidence>
<keyword evidence="2" id="KW-0812">Transmembrane</keyword>
<dbReference type="GO" id="GO:0015297">
    <property type="term" value="F:antiporter activity"/>
    <property type="evidence" value="ECO:0007669"/>
    <property type="project" value="InterPro"/>
</dbReference>
<sequence>MRLSYSPLGTLNKQAMAVMLSWAATSIYGVVDIYFIALLGTHELTAAGIASPFMWLFNTVASGFALAISIFTARYQAESTFRQQVVQPMLIGIAVLSLLAWAIYSGLLHAMIEGFSGNTEVVEQAWVYFGTWMATYFSTLLFTSGAAMMRGFELYRQQTSIIIVSCVLNAIFSPILMFPPIGMGIAGAVYGTVLAQLCAIGLFFRQIRQKTGYSVLERQCLPCKEQNIERSYSLSSDYHSQISKDNKRQASTLPDSLLYISQLKSVFQLFKMALVTATSSMFWPVSVLISTYYMSKLGEIEVAMMGVIAKVQPLLMTPIFAIGIATSVAVSKYFQQNDRTTIKQYLHTAVFLMVVWQAGIAVVLYIIREPFAEFMLPHTPQAVGLLQYFLLLIPTTVIGRGLIFLLSQTLPAMNLAPNALIIDFIFALCLHTLCYLIGYWMGDFEVTIVSLAILNVIGVSIFVVVSRGMRHKCL</sequence>
<gene>
    <name evidence="3" type="ORF">HKX40_01645</name>
</gene>
<dbReference type="GO" id="GO:0042910">
    <property type="term" value="F:xenobiotic transmembrane transporter activity"/>
    <property type="evidence" value="ECO:0007669"/>
    <property type="project" value="InterPro"/>
</dbReference>
<keyword evidence="4" id="KW-1185">Reference proteome</keyword>
<keyword evidence="1" id="KW-0813">Transport</keyword>
<comment type="caution">
    <text evidence="3">The sequence shown here is derived from an EMBL/GenBank/DDBJ whole genome shotgun (WGS) entry which is preliminary data.</text>
</comment>
<evidence type="ECO:0000256" key="2">
    <source>
        <dbReference type="SAM" id="Phobius"/>
    </source>
</evidence>
<dbReference type="RefSeq" id="WP_171587844.1">
    <property type="nucleotide sequence ID" value="NZ_JABGBO010000002.1"/>
</dbReference>
<feature type="transmembrane region" description="Helical" evidence="2">
    <location>
        <begin position="125"/>
        <end position="147"/>
    </location>
</feature>
<name>A0A7Y4LAC7_9BURK</name>